<organism evidence="1 2">
    <name type="scientific">Zea mays</name>
    <name type="common">Maize</name>
    <dbReference type="NCBI Taxonomy" id="4577"/>
    <lineage>
        <taxon>Eukaryota</taxon>
        <taxon>Viridiplantae</taxon>
        <taxon>Streptophyta</taxon>
        <taxon>Embryophyta</taxon>
        <taxon>Tracheophyta</taxon>
        <taxon>Spermatophyta</taxon>
        <taxon>Magnoliopsida</taxon>
        <taxon>Liliopsida</taxon>
        <taxon>Poales</taxon>
        <taxon>Poaceae</taxon>
        <taxon>PACMAD clade</taxon>
        <taxon>Panicoideae</taxon>
        <taxon>Andropogonodae</taxon>
        <taxon>Andropogoneae</taxon>
        <taxon>Tripsacinae</taxon>
        <taxon>Zea</taxon>
    </lineage>
</organism>
<reference evidence="1" key="2">
    <citation type="submission" date="2019-07" db="EMBL/GenBank/DDBJ databases">
        <authorList>
            <person name="Seetharam A."/>
            <person name="Woodhouse M."/>
            <person name="Cannon E."/>
        </authorList>
    </citation>
    <scope>NUCLEOTIDE SEQUENCE [LARGE SCALE GENOMIC DNA]</scope>
    <source>
        <strain evidence="1">cv. B73</strain>
    </source>
</reference>
<dbReference type="Proteomes" id="UP000007305">
    <property type="component" value="Chromosome 1"/>
</dbReference>
<name>A0A804LSJ2_MAIZE</name>
<dbReference type="InParanoid" id="A0A804LSJ2"/>
<evidence type="ECO:0000313" key="1">
    <source>
        <dbReference type="EnsemblPlants" id="Zm00001eb033380_P001"/>
    </source>
</evidence>
<dbReference type="AlphaFoldDB" id="A0A804LSJ2"/>
<reference evidence="1" key="3">
    <citation type="submission" date="2021-05" db="UniProtKB">
        <authorList>
            <consortium name="EnsemblPlants"/>
        </authorList>
    </citation>
    <scope>IDENTIFICATION</scope>
    <source>
        <strain evidence="1">cv. B73</strain>
    </source>
</reference>
<reference evidence="2" key="1">
    <citation type="submission" date="2015-12" db="EMBL/GenBank/DDBJ databases">
        <title>Update maize B73 reference genome by single molecule sequencing technologies.</title>
        <authorList>
            <consortium name="Maize Genome Sequencing Project"/>
            <person name="Ware D."/>
        </authorList>
    </citation>
    <scope>NUCLEOTIDE SEQUENCE [LARGE SCALE GENOMIC DNA]</scope>
    <source>
        <strain evidence="2">cv. B73</strain>
    </source>
</reference>
<dbReference type="Gramene" id="Zm00001eb033380_T001">
    <property type="protein sequence ID" value="Zm00001eb033380_P001"/>
    <property type="gene ID" value="Zm00001eb033380"/>
</dbReference>
<keyword evidence="2" id="KW-1185">Reference proteome</keyword>
<accession>A0A804LSJ2</accession>
<evidence type="ECO:0000313" key="2">
    <source>
        <dbReference type="Proteomes" id="UP000007305"/>
    </source>
</evidence>
<protein>
    <submittedName>
        <fullName evidence="1">Uncharacterized protein</fullName>
    </submittedName>
</protein>
<proteinExistence type="predicted"/>
<dbReference type="EnsemblPlants" id="Zm00001eb033380_T001">
    <property type="protein sequence ID" value="Zm00001eb033380_P001"/>
    <property type="gene ID" value="Zm00001eb033380"/>
</dbReference>
<sequence length="137" mass="14798">MLMRARGGDCDLEDSSKVGVWAERTVTGVWVTALLSSGRIAISLQQELQQVRTEQCEHGIRYLTLSPQRVSLVYAGHAAVQGAYDAVEQGDVLWVPVRVALDIRVVGVDVLMLHVSNRLGASSAPPPGTPPWDPPSI</sequence>